<gene>
    <name evidence="1" type="ORF">GCM10009809_28730</name>
</gene>
<comment type="caution">
    <text evidence="1">The sequence shown here is derived from an EMBL/GenBank/DDBJ whole genome shotgun (WGS) entry which is preliminary data.</text>
</comment>
<dbReference type="Pfam" id="PF10604">
    <property type="entry name" value="Polyketide_cyc2"/>
    <property type="match status" value="1"/>
</dbReference>
<dbReference type="InterPro" id="IPR023393">
    <property type="entry name" value="START-like_dom_sf"/>
</dbReference>
<dbReference type="Proteomes" id="UP001501138">
    <property type="component" value="Unassembled WGS sequence"/>
</dbReference>
<evidence type="ECO:0000313" key="1">
    <source>
        <dbReference type="EMBL" id="GAA1731507.1"/>
    </source>
</evidence>
<dbReference type="InterPro" id="IPR019587">
    <property type="entry name" value="Polyketide_cyclase/dehydratase"/>
</dbReference>
<dbReference type="EMBL" id="BAAAPM010000005">
    <property type="protein sequence ID" value="GAA1731507.1"/>
    <property type="molecule type" value="Genomic_DNA"/>
</dbReference>
<dbReference type="RefSeq" id="WP_344249136.1">
    <property type="nucleotide sequence ID" value="NZ_BAAAPM010000005.1"/>
</dbReference>
<evidence type="ECO:0008006" key="3">
    <source>
        <dbReference type="Google" id="ProtNLM"/>
    </source>
</evidence>
<protein>
    <recommendedName>
        <fullName evidence="3">Polyketide cyclase / dehydrase and lipid transport</fullName>
    </recommendedName>
</protein>
<keyword evidence="2" id="KW-1185">Reference proteome</keyword>
<dbReference type="Gene3D" id="3.30.530.20">
    <property type="match status" value="1"/>
</dbReference>
<sequence>MPTPHRPARRVEVARLVPVEASVAFAWVADPRTHPRWIPLTRMASPVPPEPVEGSPRGPESGDRITMVSGPGVGLAGDGRLRGLLARAAVTDSMVIESIERPSTSASRVGRTRLRKLGPVLLGDAGFDVVPVDADRCRVVWWEEAYLAEGAAGPLPRRLTDPLVRLGLGAMMRVSLARLARRLAGRGR</sequence>
<reference evidence="2" key="1">
    <citation type="journal article" date="2019" name="Int. J. Syst. Evol. Microbiol.">
        <title>The Global Catalogue of Microorganisms (GCM) 10K type strain sequencing project: providing services to taxonomists for standard genome sequencing and annotation.</title>
        <authorList>
            <consortium name="The Broad Institute Genomics Platform"/>
            <consortium name="The Broad Institute Genome Sequencing Center for Infectious Disease"/>
            <person name="Wu L."/>
            <person name="Ma J."/>
        </authorList>
    </citation>
    <scope>NUCLEOTIDE SEQUENCE [LARGE SCALE GENOMIC DNA]</scope>
    <source>
        <strain evidence="2">JCM 15589</strain>
    </source>
</reference>
<name>A0ABP4VP46_9MICO</name>
<proteinExistence type="predicted"/>
<dbReference type="SUPFAM" id="SSF55961">
    <property type="entry name" value="Bet v1-like"/>
    <property type="match status" value="1"/>
</dbReference>
<evidence type="ECO:0000313" key="2">
    <source>
        <dbReference type="Proteomes" id="UP001501138"/>
    </source>
</evidence>
<accession>A0ABP4VP46</accession>
<organism evidence="1 2">
    <name type="scientific">Isoptericola hypogeus</name>
    <dbReference type="NCBI Taxonomy" id="300179"/>
    <lineage>
        <taxon>Bacteria</taxon>
        <taxon>Bacillati</taxon>
        <taxon>Actinomycetota</taxon>
        <taxon>Actinomycetes</taxon>
        <taxon>Micrococcales</taxon>
        <taxon>Promicromonosporaceae</taxon>
        <taxon>Isoptericola</taxon>
    </lineage>
</organism>